<feature type="compositionally biased region" description="Low complexity" evidence="1">
    <location>
        <begin position="87"/>
        <end position="98"/>
    </location>
</feature>
<evidence type="ECO:0000256" key="1">
    <source>
        <dbReference type="SAM" id="MobiDB-lite"/>
    </source>
</evidence>
<feature type="transmembrane region" description="Helical" evidence="2">
    <location>
        <begin position="20"/>
        <end position="42"/>
    </location>
</feature>
<evidence type="ECO:0000259" key="3">
    <source>
        <dbReference type="PROSITE" id="PS51173"/>
    </source>
</evidence>
<protein>
    <recommendedName>
        <fullName evidence="3">CBM2 domain-containing protein</fullName>
    </recommendedName>
</protein>
<proteinExistence type="predicted"/>
<feature type="domain" description="CBM2" evidence="3">
    <location>
        <begin position="123"/>
        <end position="236"/>
    </location>
</feature>
<dbReference type="EMBL" id="JAATVY010000035">
    <property type="protein sequence ID" value="NJC73708.1"/>
    <property type="molecule type" value="Genomic_DNA"/>
</dbReference>
<organism evidence="4 5">
    <name type="scientific">Planosporangium thailandense</name>
    <dbReference type="NCBI Taxonomy" id="765197"/>
    <lineage>
        <taxon>Bacteria</taxon>
        <taxon>Bacillati</taxon>
        <taxon>Actinomycetota</taxon>
        <taxon>Actinomycetes</taxon>
        <taxon>Micromonosporales</taxon>
        <taxon>Micromonosporaceae</taxon>
        <taxon>Planosporangium</taxon>
    </lineage>
</organism>
<dbReference type="InterPro" id="IPR008965">
    <property type="entry name" value="CBM2/CBM3_carb-bd_dom_sf"/>
</dbReference>
<keyword evidence="2" id="KW-0812">Transmembrane</keyword>
<name>A0ABX0Y5U6_9ACTN</name>
<dbReference type="Proteomes" id="UP000722989">
    <property type="component" value="Unassembled WGS sequence"/>
</dbReference>
<evidence type="ECO:0000313" key="5">
    <source>
        <dbReference type="Proteomes" id="UP000722989"/>
    </source>
</evidence>
<dbReference type="InterPro" id="IPR012291">
    <property type="entry name" value="CBM2_carb-bd_dom_sf"/>
</dbReference>
<comment type="caution">
    <text evidence="4">The sequence shown here is derived from an EMBL/GenBank/DDBJ whole genome shotgun (WGS) entry which is preliminary data.</text>
</comment>
<evidence type="ECO:0000313" key="4">
    <source>
        <dbReference type="EMBL" id="NJC73708.1"/>
    </source>
</evidence>
<keyword evidence="5" id="KW-1185">Reference proteome</keyword>
<dbReference type="Gene3D" id="2.60.40.290">
    <property type="match status" value="1"/>
</dbReference>
<evidence type="ECO:0000256" key="2">
    <source>
        <dbReference type="SAM" id="Phobius"/>
    </source>
</evidence>
<dbReference type="RefSeq" id="WP_167928613.1">
    <property type="nucleotide sequence ID" value="NZ_JAATVY010000035.1"/>
</dbReference>
<reference evidence="4 5" key="1">
    <citation type="submission" date="2020-03" db="EMBL/GenBank/DDBJ databases">
        <title>WGS of the type strain of Planosporangium spp.</title>
        <authorList>
            <person name="Thawai C."/>
        </authorList>
    </citation>
    <scope>NUCLEOTIDE SEQUENCE [LARGE SCALE GENOMIC DNA]</scope>
    <source>
        <strain evidence="4 5">TBRC 5610</strain>
    </source>
</reference>
<feature type="compositionally biased region" description="Low complexity" evidence="1">
    <location>
        <begin position="108"/>
        <end position="118"/>
    </location>
</feature>
<accession>A0ABX0Y5U6</accession>
<dbReference type="SUPFAM" id="SSF49384">
    <property type="entry name" value="Carbohydrate-binding domain"/>
    <property type="match status" value="1"/>
</dbReference>
<dbReference type="InterPro" id="IPR001919">
    <property type="entry name" value="CBD2"/>
</dbReference>
<feature type="region of interest" description="Disordered" evidence="1">
    <location>
        <begin position="54"/>
        <end position="123"/>
    </location>
</feature>
<gene>
    <name evidence="4" type="ORF">HC031_28895</name>
</gene>
<dbReference type="SMART" id="SM00637">
    <property type="entry name" value="CBD_II"/>
    <property type="match status" value="1"/>
</dbReference>
<dbReference type="PROSITE" id="PS51173">
    <property type="entry name" value="CBM2"/>
    <property type="match status" value="1"/>
</dbReference>
<dbReference type="Pfam" id="PF00553">
    <property type="entry name" value="CBM_2"/>
    <property type="match status" value="1"/>
</dbReference>
<keyword evidence="2" id="KW-1133">Transmembrane helix</keyword>
<sequence length="236" mass="24155">MERPAATSSVRRVGDGTRMFGRTVIAGGIAIGLMFGLSWWLAGCQTDRATVSEEAFPRGGTQARPLPSAMPSSGAPQSAVPAPPLPSESAPSESAPTSPSVPAPAPAPIQVRPPAATVAPPPPTTRPPVVLAAHYATTSSWDTGYVAQVVVTTGAAGPQYFDLRLQLPAGVTVVDYWSNSASGPRQSDGGAVTFHDGPVSAGRSVVVGFQARKDPALARPRQFEPTSCTVNGNACS</sequence>
<keyword evidence="2" id="KW-0472">Membrane</keyword>